<dbReference type="InterPro" id="IPR006089">
    <property type="entry name" value="Acyl-CoA_DH_CS"/>
</dbReference>
<dbReference type="RefSeq" id="WP_377329827.1">
    <property type="nucleotide sequence ID" value="NZ_JBHUMZ010000047.1"/>
</dbReference>
<keyword evidence="10" id="KW-1185">Reference proteome</keyword>
<evidence type="ECO:0000259" key="7">
    <source>
        <dbReference type="Pfam" id="PF02770"/>
    </source>
</evidence>
<dbReference type="Proteomes" id="UP001597452">
    <property type="component" value="Unassembled WGS sequence"/>
</dbReference>
<gene>
    <name evidence="9" type="ORF">ACFSW4_13160</name>
</gene>
<dbReference type="Pfam" id="PF18158">
    <property type="entry name" value="AidB_N"/>
    <property type="match status" value="1"/>
</dbReference>
<dbReference type="Pfam" id="PF02770">
    <property type="entry name" value="Acyl-CoA_dh_M"/>
    <property type="match status" value="1"/>
</dbReference>
<comment type="cofactor">
    <cofactor evidence="1 5">
        <name>FAD</name>
        <dbReference type="ChEBI" id="CHEBI:57692"/>
    </cofactor>
</comment>
<evidence type="ECO:0000313" key="10">
    <source>
        <dbReference type="Proteomes" id="UP001597452"/>
    </source>
</evidence>
<dbReference type="InterPro" id="IPR052904">
    <property type="entry name" value="Acyl-CoA_dehydrogenase-like"/>
</dbReference>
<dbReference type="Gene3D" id="1.20.140.10">
    <property type="entry name" value="Butyryl-CoA Dehydrogenase, subunit A, domain 3"/>
    <property type="match status" value="1"/>
</dbReference>
<accession>A0ABW5QCR3</accession>
<dbReference type="PROSITE" id="PS00073">
    <property type="entry name" value="ACYL_COA_DH_2"/>
    <property type="match status" value="1"/>
</dbReference>
<evidence type="ECO:0000256" key="5">
    <source>
        <dbReference type="RuleBase" id="RU362125"/>
    </source>
</evidence>
<keyword evidence="3 5" id="KW-0285">Flavoprotein</keyword>
<comment type="similarity">
    <text evidence="2 5">Belongs to the acyl-CoA dehydrogenase family.</text>
</comment>
<dbReference type="InterPro" id="IPR006091">
    <property type="entry name" value="Acyl-CoA_Oxase/DH_mid-dom"/>
</dbReference>
<organism evidence="9 10">
    <name type="scientific">Piscibacillus salipiscarius</name>
    <dbReference type="NCBI Taxonomy" id="299480"/>
    <lineage>
        <taxon>Bacteria</taxon>
        <taxon>Bacillati</taxon>
        <taxon>Bacillota</taxon>
        <taxon>Bacilli</taxon>
        <taxon>Bacillales</taxon>
        <taxon>Bacillaceae</taxon>
        <taxon>Piscibacillus</taxon>
    </lineage>
</organism>
<sequence>MVQNFYTDDAVLRRILKNNLDPHFFEFADRQLSQFGERVAGEIDERARHTDRDGQPKLIKYDKMGEDISKVQVNEGYLKTVQETYETGIVGYPHKVIPELNEKGNYMFSYAQGYLLSQSEPGFYCPVTLTMATAYLIDHYANAELRAQFLPHVISTGEVELYEGATFLTERQGGSDVGANEVKAVQDGENYRLYGEKYFASNAGMCGVAMVLARMEGAPEGTKGLSLFLVPWEENRLNQKLSIRRLKDKLGVRAVPSAEVEFEGAMAYLVGDPKQGFRYMMEALNLSRVCNTVASIGIMRRAYVEARDYAKDREAFGGALTQYPMVQETLVNLITKLEVETYATFEVVKMFDDVMANSNALDEEKALLRLYIAIMKKETAEQAIEFSHEAIEMHGGNGYIEDFVPPRLLRDAQVLTVWEGTTNILGLEVLRLLEKYQVHEAFLKDLNQRLSRVTIKANDLIQLVKRGMVELKETVTKLSQADDQVKLMYPKKLAKNMSDLFEAVVALEQIQEGETLNRDLAIAEVFIHQTFKSNDYQADPLALKHFDLLVNQEHPVPN</sequence>
<feature type="domain" description="Acyl-CoA dehydrogenase/oxidase C-terminal" evidence="6">
    <location>
        <begin position="275"/>
        <end position="428"/>
    </location>
</feature>
<keyword evidence="5" id="KW-0560">Oxidoreductase</keyword>
<evidence type="ECO:0000256" key="1">
    <source>
        <dbReference type="ARBA" id="ARBA00001974"/>
    </source>
</evidence>
<dbReference type="Gene3D" id="2.40.110.20">
    <property type="match status" value="1"/>
</dbReference>
<dbReference type="InterPro" id="IPR009075">
    <property type="entry name" value="AcylCo_DH/oxidase_C"/>
</dbReference>
<evidence type="ECO:0000313" key="9">
    <source>
        <dbReference type="EMBL" id="MFD2639811.1"/>
    </source>
</evidence>
<dbReference type="SUPFAM" id="SSF56645">
    <property type="entry name" value="Acyl-CoA dehydrogenase NM domain-like"/>
    <property type="match status" value="1"/>
</dbReference>
<keyword evidence="4 5" id="KW-0274">FAD</keyword>
<proteinExistence type="inferred from homology"/>
<dbReference type="InterPro" id="IPR009100">
    <property type="entry name" value="AcylCoA_DH/oxidase_NM_dom_sf"/>
</dbReference>
<name>A0ABW5QCR3_9BACI</name>
<dbReference type="Pfam" id="PF00441">
    <property type="entry name" value="Acyl-CoA_dh_1"/>
    <property type="match status" value="1"/>
</dbReference>
<evidence type="ECO:0000256" key="3">
    <source>
        <dbReference type="ARBA" id="ARBA00022630"/>
    </source>
</evidence>
<evidence type="ECO:0000256" key="4">
    <source>
        <dbReference type="ARBA" id="ARBA00022827"/>
    </source>
</evidence>
<dbReference type="InterPro" id="IPR041504">
    <property type="entry name" value="AidB_N"/>
</dbReference>
<dbReference type="EMBL" id="JBHUMZ010000047">
    <property type="protein sequence ID" value="MFD2639811.1"/>
    <property type="molecule type" value="Genomic_DNA"/>
</dbReference>
<dbReference type="PANTHER" id="PTHR42707">
    <property type="entry name" value="ACYL-COA DEHYDROGENASE"/>
    <property type="match status" value="1"/>
</dbReference>
<dbReference type="InterPro" id="IPR036250">
    <property type="entry name" value="AcylCo_DH-like_C"/>
</dbReference>
<dbReference type="PANTHER" id="PTHR42707:SF2">
    <property type="entry name" value="ACD11 DEHYDROGENASE"/>
    <property type="match status" value="1"/>
</dbReference>
<feature type="domain" description="Adaptive response protein AidB N-terminal" evidence="8">
    <location>
        <begin position="3"/>
        <end position="155"/>
    </location>
</feature>
<evidence type="ECO:0000259" key="6">
    <source>
        <dbReference type="Pfam" id="PF00441"/>
    </source>
</evidence>
<comment type="caution">
    <text evidence="9">The sequence shown here is derived from an EMBL/GenBank/DDBJ whole genome shotgun (WGS) entry which is preliminary data.</text>
</comment>
<evidence type="ECO:0000259" key="8">
    <source>
        <dbReference type="Pfam" id="PF18158"/>
    </source>
</evidence>
<protein>
    <submittedName>
        <fullName evidence="9">Acyl-CoA dehydrogenase family protein</fullName>
    </submittedName>
</protein>
<evidence type="ECO:0000256" key="2">
    <source>
        <dbReference type="ARBA" id="ARBA00009347"/>
    </source>
</evidence>
<feature type="domain" description="Acyl-CoA oxidase/dehydrogenase middle" evidence="7">
    <location>
        <begin position="165"/>
        <end position="263"/>
    </location>
</feature>
<reference evidence="10" key="1">
    <citation type="journal article" date="2019" name="Int. J. Syst. Evol. Microbiol.">
        <title>The Global Catalogue of Microorganisms (GCM) 10K type strain sequencing project: providing services to taxonomists for standard genome sequencing and annotation.</title>
        <authorList>
            <consortium name="The Broad Institute Genomics Platform"/>
            <consortium name="The Broad Institute Genome Sequencing Center for Infectious Disease"/>
            <person name="Wu L."/>
            <person name="Ma J."/>
        </authorList>
    </citation>
    <scope>NUCLEOTIDE SEQUENCE [LARGE SCALE GENOMIC DNA]</scope>
    <source>
        <strain evidence="10">TISTR 1571</strain>
    </source>
</reference>
<dbReference type="SUPFAM" id="SSF47203">
    <property type="entry name" value="Acyl-CoA dehydrogenase C-terminal domain-like"/>
    <property type="match status" value="1"/>
</dbReference>